<protein>
    <submittedName>
        <fullName evidence="1">Uncharacterized protein</fullName>
    </submittedName>
</protein>
<organism evidence="1 2">
    <name type="scientific">Leptospirillum ferrodiazotrophum</name>
    <dbReference type="NCBI Taxonomy" id="412449"/>
    <lineage>
        <taxon>Bacteria</taxon>
        <taxon>Pseudomonadati</taxon>
        <taxon>Nitrospirota</taxon>
        <taxon>Nitrospiria</taxon>
        <taxon>Nitrospirales</taxon>
        <taxon>Nitrospiraceae</taxon>
        <taxon>Leptospirillum</taxon>
    </lineage>
</organism>
<proteinExistence type="predicted"/>
<reference evidence="1 2" key="1">
    <citation type="journal article" date="2009" name="Appl. Environ. Microbiol.">
        <title>Community genomic and proteomic analyses of chemoautotrophic iron-oxidizing "Leptospirillum rubarum" (Group II) and "Leptospirillum ferrodiazotrophum" (Group III) bacteria in acid mine drainage biofilms.</title>
        <authorList>
            <person name="Goltsman D.S."/>
            <person name="Denef V.J."/>
            <person name="Singer S.W."/>
            <person name="VerBerkmoes N.C."/>
            <person name="Lefsrud M."/>
            <person name="Mueller R.S."/>
            <person name="Dick G.J."/>
            <person name="Sun C.L."/>
            <person name="Wheeler K.E."/>
            <person name="Zemla A."/>
            <person name="Baker B.J."/>
            <person name="Hauser L."/>
            <person name="Land M."/>
            <person name="Shah M.B."/>
            <person name="Thelen M.P."/>
            <person name="Hettich R.L."/>
            <person name="Banfield J.F."/>
        </authorList>
    </citation>
    <scope>NUCLEOTIDE SEQUENCE [LARGE SCALE GENOMIC DNA]</scope>
</reference>
<keyword evidence="2" id="KW-1185">Reference proteome</keyword>
<evidence type="ECO:0000313" key="2">
    <source>
        <dbReference type="Proteomes" id="UP000009374"/>
    </source>
</evidence>
<dbReference type="AlphaFoldDB" id="C6I0L9"/>
<accession>C6I0L9</accession>
<evidence type="ECO:0000313" key="1">
    <source>
        <dbReference type="EMBL" id="EES51674.1"/>
    </source>
</evidence>
<dbReference type="Proteomes" id="UP000009374">
    <property type="component" value="Unassembled WGS sequence"/>
</dbReference>
<name>C6I0L9_9BACT</name>
<dbReference type="EMBL" id="GG693887">
    <property type="protein sequence ID" value="EES51674.1"/>
    <property type="molecule type" value="Genomic_DNA"/>
</dbReference>
<gene>
    <name evidence="1" type="ORF">UBAL3_95680111</name>
</gene>
<sequence>MNRRKGAGTLIVSLLLLGAFPRTSLAGILPGPDTVLESRILWVENQMRLSMSRFHQIFLQKNRGNDFYATPMLPPVPVMTLPAPVGGTGVSGVTQSAAEGMGQAVSGLPQVPTAYASGSGVHDMAYQASPEGAIRLGADMEGRMFQTLVTIHQDLLYLLKVQSSRSGLKGQVLDQNHFENLRDQEILKIDLPQWIMYR</sequence>